<organism evidence="2 3">
    <name type="scientific">Natronococcus occultus SP4</name>
    <dbReference type="NCBI Taxonomy" id="694430"/>
    <lineage>
        <taxon>Archaea</taxon>
        <taxon>Methanobacteriati</taxon>
        <taxon>Methanobacteriota</taxon>
        <taxon>Stenosarchaea group</taxon>
        <taxon>Halobacteria</taxon>
        <taxon>Halobacteriales</taxon>
        <taxon>Natrialbaceae</taxon>
        <taxon>Natronococcus</taxon>
    </lineage>
</organism>
<dbReference type="EMBL" id="CP003929">
    <property type="protein sequence ID" value="AGB37515.1"/>
    <property type="molecule type" value="Genomic_DNA"/>
</dbReference>
<sequence length="235" mass="25493">MHRRQFVAAGAVGGVGLSAGCLDDFLDDATTFSASPAIVAESATDETGYEYEGTEEIISTESVAGQEVEVTSYGSEYVRTIDLPLDIFGDGVEAGVFTVITTPQVSVAGEEFNPIGEMDNEELLREMQDQYEELTIEDAVGERSVAALEDTLVLETFEGEAELHGEYGIDVLLDIAQHESGDDYLVVVGVYPDLEDLPIDSERDRIDQMVQGLEHGEDVDAEIVESREDDDPLAD</sequence>
<feature type="compositionally biased region" description="Acidic residues" evidence="1">
    <location>
        <begin position="217"/>
        <end position="235"/>
    </location>
</feature>
<evidence type="ECO:0000313" key="2">
    <source>
        <dbReference type="EMBL" id="AGB37515.1"/>
    </source>
</evidence>
<proteinExistence type="predicted"/>
<dbReference type="RefSeq" id="WP_015320961.1">
    <property type="nucleotide sequence ID" value="NC_019974.1"/>
</dbReference>
<dbReference type="GeneID" id="14404795"/>
<dbReference type="InterPro" id="IPR045396">
    <property type="entry name" value="DUF6517"/>
</dbReference>
<feature type="region of interest" description="Disordered" evidence="1">
    <location>
        <begin position="214"/>
        <end position="235"/>
    </location>
</feature>
<gene>
    <name evidence="2" type="ORF">Natoc_1711</name>
</gene>
<evidence type="ECO:0000313" key="3">
    <source>
        <dbReference type="Proteomes" id="UP000010878"/>
    </source>
</evidence>
<keyword evidence="3" id="KW-1185">Reference proteome</keyword>
<name>L0JYY2_9EURY</name>
<accession>L0JYY2</accession>
<dbReference type="Proteomes" id="UP000010878">
    <property type="component" value="Chromosome"/>
</dbReference>
<dbReference type="eggNOG" id="arCOG06262">
    <property type="taxonomic scope" value="Archaea"/>
</dbReference>
<dbReference type="HOGENOM" id="CLU_097418_0_0_2"/>
<reference evidence="2 3" key="1">
    <citation type="submission" date="2012-11" db="EMBL/GenBank/DDBJ databases">
        <title>FINISHED of Natronococcus occultus SP4, DSM 3396.</title>
        <authorList>
            <consortium name="DOE Joint Genome Institute"/>
            <person name="Eisen J."/>
            <person name="Huntemann M."/>
            <person name="Wei C.-L."/>
            <person name="Han J."/>
            <person name="Detter J.C."/>
            <person name="Han C."/>
            <person name="Tapia R."/>
            <person name="Chen A."/>
            <person name="Kyrpides N."/>
            <person name="Mavromatis K."/>
            <person name="Markowitz V."/>
            <person name="Szeto E."/>
            <person name="Ivanova N."/>
            <person name="Mikhailova N."/>
            <person name="Ovchinnikova G."/>
            <person name="Pagani I."/>
            <person name="Pati A."/>
            <person name="Goodwin L."/>
            <person name="Nordberg H.P."/>
            <person name="Cantor M.N."/>
            <person name="Hua S.X."/>
            <person name="Woyke T."/>
            <person name="Eisen J."/>
            <person name="Klenk H.-P."/>
            <person name="Klenk H.-P."/>
        </authorList>
    </citation>
    <scope>NUCLEOTIDE SEQUENCE [LARGE SCALE GENOMIC DNA]</scope>
    <source>
        <strain evidence="2 3">SP4</strain>
    </source>
</reference>
<protein>
    <submittedName>
        <fullName evidence="2">Uncharacterized protein</fullName>
    </submittedName>
</protein>
<dbReference type="Pfam" id="PF20127">
    <property type="entry name" value="DUF6517"/>
    <property type="match status" value="1"/>
</dbReference>
<dbReference type="OrthoDB" id="205286at2157"/>
<dbReference type="KEGG" id="nou:Natoc_1711"/>
<evidence type="ECO:0000256" key="1">
    <source>
        <dbReference type="SAM" id="MobiDB-lite"/>
    </source>
</evidence>
<dbReference type="PROSITE" id="PS51257">
    <property type="entry name" value="PROKAR_LIPOPROTEIN"/>
    <property type="match status" value="1"/>
</dbReference>
<dbReference type="AlphaFoldDB" id="L0JYY2"/>